<dbReference type="Proteomes" id="UP000886191">
    <property type="component" value="Unassembled WGS sequence"/>
</dbReference>
<dbReference type="Gene3D" id="2.60.120.560">
    <property type="entry name" value="Exo-inulinase, domain 1"/>
    <property type="match status" value="1"/>
</dbReference>
<dbReference type="PROSITE" id="PS51257">
    <property type="entry name" value="PROKAR_LIPOPROTEIN"/>
    <property type="match status" value="1"/>
</dbReference>
<sequence>MLHNKELLLVFSFLIGCISCGDKKAEKKDTSYTSTETISNEKWIPLFNKKDLQGFTMKISGYPLGENFGNTFRVKDSILSIRYDGYGDDLQDRFGTLYFDKRLTNYRLKIEYRFVGETAAGAPEWGYRDSGIQFHGQPPETQGLNQPFPICLEYNLHGGNGTDERPVGAACANGMFFEIDGKKNTTTCVQPTIAKTFHGDQWVTAELDIKNGKITHYVNGIEILSYANPTYDPDNETAKTLMENNDTTVKGGYLSFQSNSHPIDFRKIEFIEY</sequence>
<accession>A0A831QR59</accession>
<organism evidence="2">
    <name type="scientific">Pricia antarctica</name>
    <dbReference type="NCBI Taxonomy" id="641691"/>
    <lineage>
        <taxon>Bacteria</taxon>
        <taxon>Pseudomonadati</taxon>
        <taxon>Bacteroidota</taxon>
        <taxon>Flavobacteriia</taxon>
        <taxon>Flavobacteriales</taxon>
        <taxon>Flavobacteriaceae</taxon>
        <taxon>Pricia</taxon>
    </lineage>
</organism>
<dbReference type="Pfam" id="PF06439">
    <property type="entry name" value="3keto-disac_hyd"/>
    <property type="match status" value="1"/>
</dbReference>
<gene>
    <name evidence="2" type="ORF">ENH87_18955</name>
</gene>
<name>A0A831QR59_9FLAO</name>
<reference evidence="2" key="1">
    <citation type="journal article" date="2020" name="mSystems">
        <title>Genome- and Community-Level Interaction Insights into Carbon Utilization and Element Cycling Functions of Hydrothermarchaeota in Hydrothermal Sediment.</title>
        <authorList>
            <person name="Zhou Z."/>
            <person name="Liu Y."/>
            <person name="Xu W."/>
            <person name="Pan J."/>
            <person name="Luo Z.H."/>
            <person name="Li M."/>
        </authorList>
    </citation>
    <scope>NUCLEOTIDE SEQUENCE [LARGE SCALE GENOMIC DNA]</scope>
    <source>
        <strain evidence="2">HyVt-345</strain>
    </source>
</reference>
<dbReference type="GO" id="GO:0016787">
    <property type="term" value="F:hydrolase activity"/>
    <property type="evidence" value="ECO:0007669"/>
    <property type="project" value="InterPro"/>
</dbReference>
<evidence type="ECO:0000313" key="2">
    <source>
        <dbReference type="EMBL" id="HEA22978.1"/>
    </source>
</evidence>
<comment type="caution">
    <text evidence="2">The sequence shown here is derived from an EMBL/GenBank/DDBJ whole genome shotgun (WGS) entry which is preliminary data.</text>
</comment>
<dbReference type="EMBL" id="DRGL01000069">
    <property type="protein sequence ID" value="HEA22978.1"/>
    <property type="molecule type" value="Genomic_DNA"/>
</dbReference>
<evidence type="ECO:0000259" key="1">
    <source>
        <dbReference type="Pfam" id="PF06439"/>
    </source>
</evidence>
<protein>
    <submittedName>
        <fullName evidence="2">DUF1080 domain-containing protein</fullName>
    </submittedName>
</protein>
<feature type="domain" description="3-keto-alpha-glucoside-1,2-lyase/3-keto-2-hydroxy-glucal hydratase" evidence="1">
    <location>
        <begin position="42"/>
        <end position="270"/>
    </location>
</feature>
<proteinExistence type="predicted"/>
<dbReference type="InterPro" id="IPR010496">
    <property type="entry name" value="AL/BT2_dom"/>
</dbReference>
<dbReference type="AlphaFoldDB" id="A0A831QR59"/>